<dbReference type="Proteomes" id="UP000193404">
    <property type="component" value="Chromosome"/>
</dbReference>
<evidence type="ECO:0000313" key="4">
    <source>
        <dbReference type="Proteomes" id="UP000193404"/>
    </source>
</evidence>
<dbReference type="PANTHER" id="PTHR22916">
    <property type="entry name" value="GLYCOSYLTRANSFERASE"/>
    <property type="match status" value="1"/>
</dbReference>
<keyword evidence="1" id="KW-0472">Membrane</keyword>
<keyword evidence="4" id="KW-1185">Reference proteome</keyword>
<dbReference type="Gene3D" id="3.90.550.10">
    <property type="entry name" value="Spore Coat Polysaccharide Biosynthesis Protein SpsA, Chain A"/>
    <property type="match status" value="1"/>
</dbReference>
<organism evidence="3 4">
    <name type="scientific">Acidianus manzaensis</name>
    <dbReference type="NCBI Taxonomy" id="282676"/>
    <lineage>
        <taxon>Archaea</taxon>
        <taxon>Thermoproteota</taxon>
        <taxon>Thermoprotei</taxon>
        <taxon>Sulfolobales</taxon>
        <taxon>Sulfolobaceae</taxon>
        <taxon>Acidianus</taxon>
    </lineage>
</organism>
<dbReference type="InterPro" id="IPR001173">
    <property type="entry name" value="Glyco_trans_2-like"/>
</dbReference>
<feature type="transmembrane region" description="Helical" evidence="1">
    <location>
        <begin position="278"/>
        <end position="299"/>
    </location>
</feature>
<dbReference type="Pfam" id="PF00535">
    <property type="entry name" value="Glycos_transf_2"/>
    <property type="match status" value="1"/>
</dbReference>
<evidence type="ECO:0000313" key="3">
    <source>
        <dbReference type="EMBL" id="ARM74918.1"/>
    </source>
</evidence>
<name>A0A1W6JXB7_9CREN</name>
<dbReference type="KEGG" id="aman:B6F84_02005"/>
<keyword evidence="1" id="KW-0812">Transmembrane</keyword>
<sequence>MSKKVEYLRFSIIITAYNRKKYVLQAIKSVPKEAEIVLVNNFSYTNLDENNNIKVINLDNNIRNIGEFMAKGVENSSGDVICFLDDDDMFTEDKLSIISKYFSNNDIVMTYNSRILIDEKGNIIGEEVLPTKTIKPDLYGTKYLFLNRIFFNSSSMCIRRDLLEDKVVIMPKIIRLMDNFILLSAIESQGYIQILSDKLTYYRVHPSSSRPIYDNYHKFLEDRKKYFEDAIEDNDNMLRIFSREETRYAIECSKKMAFIQKKFFSIERNTTIINCKIFNFKTLMFINILSLISILFPSLPSKIYFRKYRNAH</sequence>
<protein>
    <recommendedName>
        <fullName evidence="2">Glycosyltransferase 2-like domain-containing protein</fullName>
    </recommendedName>
</protein>
<dbReference type="GO" id="GO:0016758">
    <property type="term" value="F:hexosyltransferase activity"/>
    <property type="evidence" value="ECO:0007669"/>
    <property type="project" value="UniProtKB-ARBA"/>
</dbReference>
<dbReference type="STRING" id="282676.B6F84_02005"/>
<gene>
    <name evidence="3" type="ORF">B6F84_02005</name>
</gene>
<feature type="domain" description="Glycosyltransferase 2-like" evidence="2">
    <location>
        <begin position="11"/>
        <end position="164"/>
    </location>
</feature>
<dbReference type="PANTHER" id="PTHR22916:SF3">
    <property type="entry name" value="UDP-GLCNAC:BETAGAL BETA-1,3-N-ACETYLGLUCOSAMINYLTRANSFERASE-LIKE PROTEIN 1"/>
    <property type="match status" value="1"/>
</dbReference>
<evidence type="ECO:0000259" key="2">
    <source>
        <dbReference type="Pfam" id="PF00535"/>
    </source>
</evidence>
<keyword evidence="1" id="KW-1133">Transmembrane helix</keyword>
<dbReference type="AlphaFoldDB" id="A0A1W6JXB7"/>
<dbReference type="InterPro" id="IPR029044">
    <property type="entry name" value="Nucleotide-diphossugar_trans"/>
</dbReference>
<reference evidence="3 4" key="1">
    <citation type="submission" date="2017-03" db="EMBL/GenBank/DDBJ databases">
        <title>Sulfur activation and transportation mechanism of thermophilic Archaea Acidianus manzaensis YN-25.</title>
        <authorList>
            <person name="Ma Y."/>
            <person name="Yang Y."/>
            <person name="Xia J."/>
        </authorList>
    </citation>
    <scope>NUCLEOTIDE SEQUENCE [LARGE SCALE GENOMIC DNA]</scope>
    <source>
        <strain evidence="3 4">YN-25</strain>
    </source>
</reference>
<proteinExistence type="predicted"/>
<dbReference type="EMBL" id="CP020477">
    <property type="protein sequence ID" value="ARM74918.1"/>
    <property type="molecule type" value="Genomic_DNA"/>
</dbReference>
<evidence type="ECO:0000256" key="1">
    <source>
        <dbReference type="SAM" id="Phobius"/>
    </source>
</evidence>
<dbReference type="SUPFAM" id="SSF53448">
    <property type="entry name" value="Nucleotide-diphospho-sugar transferases"/>
    <property type="match status" value="1"/>
</dbReference>
<accession>A0A1W6JXB7</accession>